<feature type="non-terminal residue" evidence="10">
    <location>
        <position position="1"/>
    </location>
</feature>
<sequence>HLVLKSQTLVQRATTIYTDTSGCILCTKLSETNWKIILASMCIHQVVQEWMGPRNMNRAVDAGNCFEALAGAVAEMESTNVSANRTDPSTLIRTQNKLLPAASSTSSNPPSNLPPIRPTYGSPVAHTPPNAIKKKRVPACDTCNSKKIKCDGVRPNCGMCSKNARTCSYERLGESTRGKRPRTDDVSDVVQNPSVPLNPAAVAHAVAIVPPGVQTNQQPVAQLSFPNLMPSTVQLAGQIPSSQSNAPVLQSSIGSVSAYQNQQAPSSSRITQFGGVLPSSRIGTATSNQMPPTLASQPYTPSRPAHIQTSSVSSASNVLLRTVQSSISQPNFSSLPAALVHANQYPLSKPPDPLASLPQDAKNELIGLYFKYIDPMIPILHRHSFHDSKEAESPLLLHTIYAMAARYCKHPAVLAIGALYGSSANGSASTTMDELHARACDAFYFKARDLVDQFMDYPRVSTIAAFCLLKCLCAGSGRVSASWMYSGMAISMLKDLRRTNAVEDDLAATLDALADADGTGAGHGVEWIEREKRRRLWWSCYVGDRYAAAASDRPMILVDTGSLDCKVHFPSNINDWDAGRPVDRETPLSLDFKQRHTLDFASSNAFVPFTNQQPTLSYFLILCKLFGRIIDFTKVYKTATTHPPTAQHRLLTSPADFNKPEIDQQMQILEASLHSWARLLPESLALSNSLTGAELSHFSSPANTLSLLSEVDSDKNLKNHLHLFYHISHILVHKPKLMHMLRVLPSSQHHSSIPIQEGFKKSLFHATQITQLLTRVRTTNPHLIHFTPFITCFAIFQSALIHLIRGQVSCHNSDTDRSCQDALLHADALKGFSRDWGIAVKLCGSLLALIEAAKEEAVKNSGAKVLCDACVSRGAVTDSSAWQTNSRQALQQQQQPLPIQSSQPQAQQPRLQQPLHQQQHLQQQHLQHQHQNHHQQQQQQYQQQQQLPMQQVPQHPQSAQFQNPFQNYPFQNQLPLQQLQGQHQQLPLNRNNNMGVGTSQNHQRQISEEVIELHRRDAQFLSHGSLNANSLSAVPTTLGSSTSTSSVHGINNWLAGIPDVATMNHVQNYDATGTGFDVGNGGGGAGSGVRGVVGSNGAASRRDRQGGVGGISDIWNLQYIDSASFDMNPGAGSQFFQ</sequence>
<dbReference type="InterPro" id="IPR007219">
    <property type="entry name" value="XnlR_reg_dom"/>
</dbReference>
<feature type="compositionally biased region" description="Polar residues" evidence="8">
    <location>
        <begin position="284"/>
        <end position="300"/>
    </location>
</feature>
<dbReference type="GO" id="GO:0000981">
    <property type="term" value="F:DNA-binding transcription factor activity, RNA polymerase II-specific"/>
    <property type="evidence" value="ECO:0007669"/>
    <property type="project" value="InterPro"/>
</dbReference>
<dbReference type="Gene3D" id="4.10.240.10">
    <property type="entry name" value="Zn(2)-C6 fungal-type DNA-binding domain"/>
    <property type="match status" value="1"/>
</dbReference>
<dbReference type="PROSITE" id="PS50048">
    <property type="entry name" value="ZN2_CY6_FUNGAL_2"/>
    <property type="match status" value="1"/>
</dbReference>
<feature type="compositionally biased region" description="Low complexity" evidence="8">
    <location>
        <begin position="888"/>
        <end position="926"/>
    </location>
</feature>
<evidence type="ECO:0000256" key="2">
    <source>
        <dbReference type="ARBA" id="ARBA00022723"/>
    </source>
</evidence>
<evidence type="ECO:0000256" key="1">
    <source>
        <dbReference type="ARBA" id="ARBA00004123"/>
    </source>
</evidence>
<dbReference type="SMART" id="SM00066">
    <property type="entry name" value="GAL4"/>
    <property type="match status" value="1"/>
</dbReference>
<dbReference type="SUPFAM" id="SSF57701">
    <property type="entry name" value="Zn2/Cys6 DNA-binding domain"/>
    <property type="match status" value="1"/>
</dbReference>
<keyword evidence="6" id="KW-0804">Transcription</keyword>
<dbReference type="CDD" id="cd00067">
    <property type="entry name" value="GAL4"/>
    <property type="match status" value="1"/>
</dbReference>
<feature type="region of interest" description="Disordered" evidence="8">
    <location>
        <begin position="284"/>
        <end position="307"/>
    </location>
</feature>
<evidence type="ECO:0000256" key="5">
    <source>
        <dbReference type="ARBA" id="ARBA00023125"/>
    </source>
</evidence>
<feature type="domain" description="Zn(2)-C6 fungal-type" evidence="9">
    <location>
        <begin position="139"/>
        <end position="169"/>
    </location>
</feature>
<name>A0A507E9F4_9FUNG</name>
<dbReference type="GO" id="GO:0005634">
    <property type="term" value="C:nucleus"/>
    <property type="evidence" value="ECO:0007669"/>
    <property type="project" value="UniProtKB-SubCell"/>
</dbReference>
<protein>
    <recommendedName>
        <fullName evidence="9">Zn(2)-C6 fungal-type domain-containing protein</fullName>
    </recommendedName>
</protein>
<dbReference type="Pfam" id="PF00172">
    <property type="entry name" value="Zn_clus"/>
    <property type="match status" value="1"/>
</dbReference>
<proteinExistence type="predicted"/>
<evidence type="ECO:0000256" key="4">
    <source>
        <dbReference type="ARBA" id="ARBA00023015"/>
    </source>
</evidence>
<evidence type="ECO:0000313" key="11">
    <source>
        <dbReference type="Proteomes" id="UP000320333"/>
    </source>
</evidence>
<dbReference type="PANTHER" id="PTHR31313:SF81">
    <property type="entry name" value="TY1 ENHANCER ACTIVATOR"/>
    <property type="match status" value="1"/>
</dbReference>
<gene>
    <name evidence="10" type="ORF">CcCBS67573_g09004</name>
</gene>
<dbReference type="STRING" id="246404.A0A507E9F4"/>
<evidence type="ECO:0000256" key="3">
    <source>
        <dbReference type="ARBA" id="ARBA00022833"/>
    </source>
</evidence>
<dbReference type="GO" id="GO:0003677">
    <property type="term" value="F:DNA binding"/>
    <property type="evidence" value="ECO:0007669"/>
    <property type="project" value="UniProtKB-KW"/>
</dbReference>
<keyword evidence="4" id="KW-0805">Transcription regulation</keyword>
<reference evidence="10 11" key="1">
    <citation type="journal article" date="2019" name="Sci. Rep.">
        <title>Comparative genomics of chytrid fungi reveal insights into the obligate biotrophic and pathogenic lifestyle of Synchytrium endobioticum.</title>
        <authorList>
            <person name="van de Vossenberg B.T.L.H."/>
            <person name="Warris S."/>
            <person name="Nguyen H.D.T."/>
            <person name="van Gent-Pelzer M.P.E."/>
            <person name="Joly D.L."/>
            <person name="van de Geest H.C."/>
            <person name="Bonants P.J.M."/>
            <person name="Smith D.S."/>
            <person name="Levesque C.A."/>
            <person name="van der Lee T.A.J."/>
        </authorList>
    </citation>
    <scope>NUCLEOTIDE SEQUENCE [LARGE SCALE GENOMIC DNA]</scope>
    <source>
        <strain evidence="10 11">CBS 675.73</strain>
    </source>
</reference>
<dbReference type="EMBL" id="QEAP01000689">
    <property type="protein sequence ID" value="TPX60436.1"/>
    <property type="molecule type" value="Genomic_DNA"/>
</dbReference>
<feature type="compositionally biased region" description="Low complexity" evidence="8">
    <location>
        <begin position="934"/>
        <end position="965"/>
    </location>
</feature>
<dbReference type="Proteomes" id="UP000320333">
    <property type="component" value="Unassembled WGS sequence"/>
</dbReference>
<dbReference type="GO" id="GO:0006351">
    <property type="term" value="P:DNA-templated transcription"/>
    <property type="evidence" value="ECO:0007669"/>
    <property type="project" value="InterPro"/>
</dbReference>
<evidence type="ECO:0000259" key="9">
    <source>
        <dbReference type="PROSITE" id="PS50048"/>
    </source>
</evidence>
<comment type="caution">
    <text evidence="10">The sequence shown here is derived from an EMBL/GenBank/DDBJ whole genome shotgun (WGS) entry which is preliminary data.</text>
</comment>
<feature type="compositionally biased region" description="Low complexity" evidence="8">
    <location>
        <begin position="99"/>
        <end position="110"/>
    </location>
</feature>
<feature type="region of interest" description="Disordered" evidence="8">
    <location>
        <begin position="882"/>
        <end position="965"/>
    </location>
</feature>
<feature type="region of interest" description="Disordered" evidence="8">
    <location>
        <begin position="99"/>
        <end position="130"/>
    </location>
</feature>
<keyword evidence="3" id="KW-0862">Zinc</keyword>
<dbReference type="GO" id="GO:0008270">
    <property type="term" value="F:zinc ion binding"/>
    <property type="evidence" value="ECO:0007669"/>
    <property type="project" value="InterPro"/>
</dbReference>
<keyword evidence="7" id="KW-0539">Nucleus</keyword>
<keyword evidence="11" id="KW-1185">Reference proteome</keyword>
<dbReference type="AlphaFoldDB" id="A0A507E9F4"/>
<keyword evidence="5" id="KW-0238">DNA-binding</keyword>
<dbReference type="PANTHER" id="PTHR31313">
    <property type="entry name" value="TY1 ENHANCER ACTIVATOR"/>
    <property type="match status" value="1"/>
</dbReference>
<accession>A0A507E9F4</accession>
<dbReference type="InterPro" id="IPR051615">
    <property type="entry name" value="Transcr_Regulatory_Elem"/>
</dbReference>
<dbReference type="Pfam" id="PF04082">
    <property type="entry name" value="Fungal_trans"/>
    <property type="match status" value="1"/>
</dbReference>
<evidence type="ECO:0000313" key="10">
    <source>
        <dbReference type="EMBL" id="TPX60436.1"/>
    </source>
</evidence>
<dbReference type="InterPro" id="IPR036864">
    <property type="entry name" value="Zn2-C6_fun-type_DNA-bd_sf"/>
</dbReference>
<dbReference type="SMART" id="SM00906">
    <property type="entry name" value="Fungal_trans"/>
    <property type="match status" value="1"/>
</dbReference>
<evidence type="ECO:0000256" key="8">
    <source>
        <dbReference type="SAM" id="MobiDB-lite"/>
    </source>
</evidence>
<dbReference type="InterPro" id="IPR001138">
    <property type="entry name" value="Zn2Cys6_DnaBD"/>
</dbReference>
<evidence type="ECO:0000256" key="6">
    <source>
        <dbReference type="ARBA" id="ARBA00023163"/>
    </source>
</evidence>
<evidence type="ECO:0000256" key="7">
    <source>
        <dbReference type="ARBA" id="ARBA00023242"/>
    </source>
</evidence>
<dbReference type="OrthoDB" id="2123952at2759"/>
<dbReference type="CDD" id="cd12148">
    <property type="entry name" value="fungal_TF_MHR"/>
    <property type="match status" value="1"/>
</dbReference>
<keyword evidence="2" id="KW-0479">Metal-binding</keyword>
<comment type="subcellular location">
    <subcellularLocation>
        <location evidence="1">Nucleus</location>
    </subcellularLocation>
</comment>
<organism evidence="10 11">
    <name type="scientific">Chytriomyces confervae</name>
    <dbReference type="NCBI Taxonomy" id="246404"/>
    <lineage>
        <taxon>Eukaryota</taxon>
        <taxon>Fungi</taxon>
        <taxon>Fungi incertae sedis</taxon>
        <taxon>Chytridiomycota</taxon>
        <taxon>Chytridiomycota incertae sedis</taxon>
        <taxon>Chytridiomycetes</taxon>
        <taxon>Chytridiales</taxon>
        <taxon>Chytriomycetaceae</taxon>
        <taxon>Chytriomyces</taxon>
    </lineage>
</organism>